<dbReference type="EMBL" id="BNJK01000002">
    <property type="protein sequence ID" value="GHO99678.1"/>
    <property type="molecule type" value="Genomic_DNA"/>
</dbReference>
<dbReference type="AlphaFoldDB" id="A0A8J3ISK4"/>
<dbReference type="Proteomes" id="UP000597444">
    <property type="component" value="Unassembled WGS sequence"/>
</dbReference>
<gene>
    <name evidence="1" type="ORF">KSF_097260</name>
</gene>
<evidence type="ECO:0008006" key="3">
    <source>
        <dbReference type="Google" id="ProtNLM"/>
    </source>
</evidence>
<sequence length="69" mass="7570">MQQNNQGESDFPKLSQPALRALNGAGYWRLEQLTGVSEGEIKRLHGMGSKALEQLRQALAARGLSFANE</sequence>
<accession>A0A8J3ISK4</accession>
<organism evidence="1 2">
    <name type="scientific">Reticulibacter mediterranei</name>
    <dbReference type="NCBI Taxonomy" id="2778369"/>
    <lineage>
        <taxon>Bacteria</taxon>
        <taxon>Bacillati</taxon>
        <taxon>Chloroflexota</taxon>
        <taxon>Ktedonobacteria</taxon>
        <taxon>Ktedonobacterales</taxon>
        <taxon>Reticulibacteraceae</taxon>
        <taxon>Reticulibacter</taxon>
    </lineage>
</organism>
<dbReference type="RefSeq" id="WP_220210308.1">
    <property type="nucleotide sequence ID" value="NZ_BNJK01000002.1"/>
</dbReference>
<comment type="caution">
    <text evidence="1">The sequence shown here is derived from an EMBL/GenBank/DDBJ whole genome shotgun (WGS) entry which is preliminary data.</text>
</comment>
<proteinExistence type="predicted"/>
<dbReference type="Gene3D" id="1.10.150.20">
    <property type="entry name" value="5' to 3' exonuclease, C-terminal subdomain"/>
    <property type="match status" value="1"/>
</dbReference>
<evidence type="ECO:0000313" key="1">
    <source>
        <dbReference type="EMBL" id="GHO99678.1"/>
    </source>
</evidence>
<keyword evidence="2" id="KW-1185">Reference proteome</keyword>
<dbReference type="SUPFAM" id="SSF47789">
    <property type="entry name" value="C-terminal domain of RNA polymerase alpha subunit"/>
    <property type="match status" value="1"/>
</dbReference>
<name>A0A8J3ISK4_9CHLR</name>
<evidence type="ECO:0000313" key="2">
    <source>
        <dbReference type="Proteomes" id="UP000597444"/>
    </source>
</evidence>
<protein>
    <recommendedName>
        <fullName evidence="3">DNA-binding protein</fullName>
    </recommendedName>
</protein>
<reference evidence="1" key="1">
    <citation type="submission" date="2020-10" db="EMBL/GenBank/DDBJ databases">
        <title>Taxonomic study of unclassified bacteria belonging to the class Ktedonobacteria.</title>
        <authorList>
            <person name="Yabe S."/>
            <person name="Wang C.M."/>
            <person name="Zheng Y."/>
            <person name="Sakai Y."/>
            <person name="Cavaletti L."/>
            <person name="Monciardini P."/>
            <person name="Donadio S."/>
        </authorList>
    </citation>
    <scope>NUCLEOTIDE SEQUENCE</scope>
    <source>
        <strain evidence="1">ID150040</strain>
    </source>
</reference>